<evidence type="ECO:0000313" key="2">
    <source>
        <dbReference type="Proteomes" id="UP000276133"/>
    </source>
</evidence>
<reference evidence="1 2" key="1">
    <citation type="journal article" date="2018" name="Sci. Rep.">
        <title>Genomic signatures of local adaptation to the degree of environmental predictability in rotifers.</title>
        <authorList>
            <person name="Franch-Gras L."/>
            <person name="Hahn C."/>
            <person name="Garcia-Roger E.M."/>
            <person name="Carmona M.J."/>
            <person name="Serra M."/>
            <person name="Gomez A."/>
        </authorList>
    </citation>
    <scope>NUCLEOTIDE SEQUENCE [LARGE SCALE GENOMIC DNA]</scope>
    <source>
        <strain evidence="1">HYR1</strain>
    </source>
</reference>
<proteinExistence type="predicted"/>
<dbReference type="AlphaFoldDB" id="A0A3M7PSR8"/>
<organism evidence="1 2">
    <name type="scientific">Brachionus plicatilis</name>
    <name type="common">Marine rotifer</name>
    <name type="synonym">Brachionus muelleri</name>
    <dbReference type="NCBI Taxonomy" id="10195"/>
    <lineage>
        <taxon>Eukaryota</taxon>
        <taxon>Metazoa</taxon>
        <taxon>Spiralia</taxon>
        <taxon>Gnathifera</taxon>
        <taxon>Rotifera</taxon>
        <taxon>Eurotatoria</taxon>
        <taxon>Monogononta</taxon>
        <taxon>Pseudotrocha</taxon>
        <taxon>Ploima</taxon>
        <taxon>Brachionidae</taxon>
        <taxon>Brachionus</taxon>
    </lineage>
</organism>
<keyword evidence="2" id="KW-1185">Reference proteome</keyword>
<dbReference type="Proteomes" id="UP000276133">
    <property type="component" value="Unassembled WGS sequence"/>
</dbReference>
<dbReference type="EMBL" id="REGN01009155">
    <property type="protein sequence ID" value="RNA01825.1"/>
    <property type="molecule type" value="Genomic_DNA"/>
</dbReference>
<name>A0A3M7PSR8_BRAPC</name>
<accession>A0A3M7PSR8</accession>
<gene>
    <name evidence="1" type="ORF">BpHYR1_031787</name>
</gene>
<comment type="caution">
    <text evidence="1">The sequence shown here is derived from an EMBL/GenBank/DDBJ whole genome shotgun (WGS) entry which is preliminary data.</text>
</comment>
<protein>
    <submittedName>
        <fullName evidence="1">Uncharacterized protein</fullName>
    </submittedName>
</protein>
<sequence>MDRDIAIVCDDLATLFIFNKIGNLENMINEYLKEVDKWLFKWKMKGSYVSKLKQKNKGKFYRWSFGFRVSSDLKKLMDQRVFPISFKNNRDTDRYFLSSYERILKRQKIVLHLGFVDETPLIFLFLKK</sequence>
<evidence type="ECO:0000313" key="1">
    <source>
        <dbReference type="EMBL" id="RNA01825.1"/>
    </source>
</evidence>